<proteinExistence type="predicted"/>
<evidence type="ECO:0000313" key="1">
    <source>
        <dbReference type="EMBL" id="GGM61098.1"/>
    </source>
</evidence>
<sequence length="175" mass="19911">MRYDELRRRSAARVRDLDARIGLPVPFDLDVLLDRLERDRGRPIRLQPTAHVAGGTCGMWIAERDRDVIAYATQTSSLHQDHIILHEIGHMISEHQGECLLTVGDAQRLAPHVRPELIKHLFGRSAYSSTEEQEAEMIACLIMQHAEQRRSQLTDRPLPPDLAARLARVEDIFGP</sequence>
<reference evidence="1" key="1">
    <citation type="journal article" date="2014" name="Int. J. Syst. Evol. Microbiol.">
        <title>Complete genome sequence of Corynebacterium casei LMG S-19264T (=DSM 44701T), isolated from a smear-ripened cheese.</title>
        <authorList>
            <consortium name="US DOE Joint Genome Institute (JGI-PGF)"/>
            <person name="Walter F."/>
            <person name="Albersmeier A."/>
            <person name="Kalinowski J."/>
            <person name="Ruckert C."/>
        </authorList>
    </citation>
    <scope>NUCLEOTIDE SEQUENCE</scope>
    <source>
        <strain evidence="1">CGMCC 4.5737</strain>
    </source>
</reference>
<evidence type="ECO:0008006" key="3">
    <source>
        <dbReference type="Google" id="ProtNLM"/>
    </source>
</evidence>
<keyword evidence="2" id="KW-1185">Reference proteome</keyword>
<comment type="caution">
    <text evidence="1">The sequence shown here is derived from an EMBL/GenBank/DDBJ whole genome shotgun (WGS) entry which is preliminary data.</text>
</comment>
<dbReference type="Proteomes" id="UP000637578">
    <property type="component" value="Unassembled WGS sequence"/>
</dbReference>
<gene>
    <name evidence="1" type="ORF">GCM10012275_35200</name>
</gene>
<dbReference type="AlphaFoldDB" id="A0A8J3CG01"/>
<protein>
    <recommendedName>
        <fullName evidence="3">IrrE N-terminal-like domain-containing protein</fullName>
    </recommendedName>
</protein>
<evidence type="ECO:0000313" key="2">
    <source>
        <dbReference type="Proteomes" id="UP000637578"/>
    </source>
</evidence>
<dbReference type="RefSeq" id="WP_189059003.1">
    <property type="nucleotide sequence ID" value="NZ_BMMK01000016.1"/>
</dbReference>
<accession>A0A8J3CG01</accession>
<dbReference type="EMBL" id="BMMK01000016">
    <property type="protein sequence ID" value="GGM61098.1"/>
    <property type="molecule type" value="Genomic_DNA"/>
</dbReference>
<reference evidence="1" key="2">
    <citation type="submission" date="2020-09" db="EMBL/GenBank/DDBJ databases">
        <authorList>
            <person name="Sun Q."/>
            <person name="Zhou Y."/>
        </authorList>
    </citation>
    <scope>NUCLEOTIDE SEQUENCE</scope>
    <source>
        <strain evidence="1">CGMCC 4.5737</strain>
    </source>
</reference>
<organism evidence="1 2">
    <name type="scientific">Longimycelium tulufanense</name>
    <dbReference type="NCBI Taxonomy" id="907463"/>
    <lineage>
        <taxon>Bacteria</taxon>
        <taxon>Bacillati</taxon>
        <taxon>Actinomycetota</taxon>
        <taxon>Actinomycetes</taxon>
        <taxon>Pseudonocardiales</taxon>
        <taxon>Pseudonocardiaceae</taxon>
        <taxon>Longimycelium</taxon>
    </lineage>
</organism>
<name>A0A8J3CG01_9PSEU</name>